<dbReference type="InterPro" id="IPR024775">
    <property type="entry name" value="DinB-like"/>
</dbReference>
<dbReference type="Gene3D" id="1.20.120.450">
    <property type="entry name" value="dinb family like domain"/>
    <property type="match status" value="1"/>
</dbReference>
<proteinExistence type="predicted"/>
<feature type="domain" description="DinB-like" evidence="1">
    <location>
        <begin position="13"/>
        <end position="137"/>
    </location>
</feature>
<organism evidence="2 3">
    <name type="scientific">Deinococcus aetherius</name>
    <dbReference type="NCBI Taxonomy" id="200252"/>
    <lineage>
        <taxon>Bacteria</taxon>
        <taxon>Thermotogati</taxon>
        <taxon>Deinococcota</taxon>
        <taxon>Deinococci</taxon>
        <taxon>Deinococcales</taxon>
        <taxon>Deinococcaceae</taxon>
        <taxon>Deinococcus</taxon>
    </lineage>
</organism>
<reference evidence="2" key="1">
    <citation type="submission" date="2022-07" db="EMBL/GenBank/DDBJ databases">
        <title>Complete Genome Sequence of the Radioresistant Bacterium Deinococcus aetherius ST0316, Isolated from the Air Dust collected in Lower Stratosphere above Japan.</title>
        <authorList>
            <person name="Satoh K."/>
            <person name="Hagiwara K."/>
            <person name="Katsumata K."/>
            <person name="Kubo A."/>
            <person name="Yokobori S."/>
            <person name="Yamagishi A."/>
            <person name="Oono Y."/>
            <person name="Narumi I."/>
        </authorList>
    </citation>
    <scope>NUCLEOTIDE SEQUENCE</scope>
    <source>
        <strain evidence="2">ST0316</strain>
    </source>
</reference>
<dbReference type="RefSeq" id="WP_264776376.1">
    <property type="nucleotide sequence ID" value="NZ_AP026560.1"/>
</dbReference>
<dbReference type="SUPFAM" id="SSF109854">
    <property type="entry name" value="DinB/YfiT-like putative metalloenzymes"/>
    <property type="match status" value="1"/>
</dbReference>
<dbReference type="Proteomes" id="UP001064971">
    <property type="component" value="Chromosome"/>
</dbReference>
<accession>A0ABN6RCA4</accession>
<evidence type="ECO:0000313" key="2">
    <source>
        <dbReference type="EMBL" id="BDP40534.1"/>
    </source>
</evidence>
<dbReference type="Pfam" id="PF12867">
    <property type="entry name" value="DinB_2"/>
    <property type="match status" value="1"/>
</dbReference>
<evidence type="ECO:0000313" key="3">
    <source>
        <dbReference type="Proteomes" id="UP001064971"/>
    </source>
</evidence>
<keyword evidence="3" id="KW-1185">Reference proteome</keyword>
<name>A0ABN6RCA4_9DEIO</name>
<sequence>MPLSASEIYARTFESHRGALLDLYAQLPDEQANFSAWEGGMSFLGLADHLAGSSERLLGMMTGQMPAMPPQPGPASATLQEARDRLASTTGQAAQAMHSLSEADLSRRVPAFGGREMPVSALLDALIAHEAHHKGQVWMMARMVGVKPPMFVKMG</sequence>
<evidence type="ECO:0000259" key="1">
    <source>
        <dbReference type="Pfam" id="PF12867"/>
    </source>
</evidence>
<dbReference type="InterPro" id="IPR034660">
    <property type="entry name" value="DinB/YfiT-like"/>
</dbReference>
<protein>
    <recommendedName>
        <fullName evidence="1">DinB-like domain-containing protein</fullName>
    </recommendedName>
</protein>
<dbReference type="EMBL" id="AP026560">
    <property type="protein sequence ID" value="BDP40534.1"/>
    <property type="molecule type" value="Genomic_DNA"/>
</dbReference>
<gene>
    <name evidence="2" type="ORF">DAETH_05030</name>
</gene>